<dbReference type="InterPro" id="IPR026444">
    <property type="entry name" value="Secre_tail"/>
</dbReference>
<dbReference type="Gene3D" id="2.40.10.10">
    <property type="entry name" value="Trypsin-like serine proteases"/>
    <property type="match status" value="2"/>
</dbReference>
<keyword evidence="4" id="KW-1185">Reference proteome</keyword>
<dbReference type="SUPFAM" id="SSF50494">
    <property type="entry name" value="Trypsin-like serine proteases"/>
    <property type="match status" value="1"/>
</dbReference>
<dbReference type="InterPro" id="IPR009003">
    <property type="entry name" value="Peptidase_S1_PA"/>
</dbReference>
<evidence type="ECO:0000256" key="1">
    <source>
        <dbReference type="ARBA" id="ARBA00022729"/>
    </source>
</evidence>
<sequence length="593" mass="64977">MNIRLVILGLFIVLGVNAQVTNEKSPVSWGKSSLRKSTPVSMKSFDLNKLRVEDAKNDLDKSGPWRFGYELKVNLGLNNSGTWDRLSNGDRVWRINIVSKGALTMNFVFDTFKIPEGAKMFLYNNDRTDILGAYTHTFNRPDKMLGTWMIEGENVWIEYYEPASAKFKGELHLSKVVHGYRSVTDAQIQSKALGDSGNCNQDVDCPVSGASDNFDDLKDRLKRSVALFILGGGTCTGTLINNTDNDRKPYFLSANHCFEDINGIGSSPSTWAFRFNWVSPNPSCATTDPSTNGAFDQTTSGATILARNSRSDFMLVNIDSELPDEWDLEWAGWDRTGDAPSFTVGIHHPSGDIMKVARDNNPAVKEEQAPVGGLVAPVDSWQVGDWDLGVTERGSSGSALFDQNGRIIGQLAGGGAACGGRDAAGNFVTTIDNGLPDLYGRFGVSWCSESTGDTNSLVSWLDPNDTKRTKLNMLSQELNGETSTEQNDIVCGNGEGPPVVEPEPDPLTRELVIFFNPSRGDITISNAVVEDVRADLKYYVYNISGMLVDSGSSSQDEEVIDMSSKSSGMYFVRVENNTDGSKFTRKVIINNRK</sequence>
<dbReference type="InterPro" id="IPR043504">
    <property type="entry name" value="Peptidase_S1_PA_chymotrypsin"/>
</dbReference>
<dbReference type="AlphaFoldDB" id="A0A504JE74"/>
<reference evidence="3 4" key="1">
    <citation type="submission" date="2019-06" db="EMBL/GenBank/DDBJ databases">
        <authorList>
            <person name="Meng X."/>
        </authorList>
    </citation>
    <scope>NUCLEOTIDE SEQUENCE [LARGE SCALE GENOMIC DNA]</scope>
    <source>
        <strain evidence="3 4">M625</strain>
    </source>
</reference>
<dbReference type="PANTHER" id="PTHR36234:SF5">
    <property type="entry name" value="LYSYL ENDOPEPTIDASE"/>
    <property type="match status" value="1"/>
</dbReference>
<dbReference type="EMBL" id="VFWZ01000002">
    <property type="protein sequence ID" value="TPN86745.1"/>
    <property type="molecule type" value="Genomic_DNA"/>
</dbReference>
<evidence type="ECO:0000313" key="3">
    <source>
        <dbReference type="EMBL" id="TPN86745.1"/>
    </source>
</evidence>
<dbReference type="Pfam" id="PF18962">
    <property type="entry name" value="Por_Secre_tail"/>
    <property type="match status" value="1"/>
</dbReference>
<accession>A0A504JE74</accession>
<evidence type="ECO:0000313" key="4">
    <source>
        <dbReference type="Proteomes" id="UP000315540"/>
    </source>
</evidence>
<proteinExistence type="predicted"/>
<protein>
    <submittedName>
        <fullName evidence="3">T9SS type A sorting domain-containing protein</fullName>
    </submittedName>
</protein>
<organism evidence="3 4">
    <name type="scientific">Aquimarina algicola</name>
    <dbReference type="NCBI Taxonomy" id="2589995"/>
    <lineage>
        <taxon>Bacteria</taxon>
        <taxon>Pseudomonadati</taxon>
        <taxon>Bacteroidota</taxon>
        <taxon>Flavobacteriia</taxon>
        <taxon>Flavobacteriales</taxon>
        <taxon>Flavobacteriaceae</taxon>
        <taxon>Aquimarina</taxon>
    </lineage>
</organism>
<dbReference type="NCBIfam" id="TIGR04183">
    <property type="entry name" value="Por_Secre_tail"/>
    <property type="match status" value="1"/>
</dbReference>
<name>A0A504JE74_9FLAO</name>
<feature type="domain" description="Secretion system C-terminal sorting" evidence="2">
    <location>
        <begin position="516"/>
        <end position="589"/>
    </location>
</feature>
<keyword evidence="1" id="KW-0732">Signal</keyword>
<dbReference type="RefSeq" id="WP_140590014.1">
    <property type="nucleotide sequence ID" value="NZ_VFWZ01000002.1"/>
</dbReference>
<comment type="caution">
    <text evidence="3">The sequence shown here is derived from an EMBL/GenBank/DDBJ whole genome shotgun (WGS) entry which is preliminary data.</text>
</comment>
<gene>
    <name evidence="3" type="ORF">FHK87_03860</name>
</gene>
<dbReference type="OrthoDB" id="9342482at2"/>
<dbReference type="PANTHER" id="PTHR36234">
    <property type="entry name" value="LYSYL ENDOPEPTIDASE"/>
    <property type="match status" value="1"/>
</dbReference>
<evidence type="ECO:0000259" key="2">
    <source>
        <dbReference type="Pfam" id="PF18962"/>
    </source>
</evidence>
<dbReference type="Gene3D" id="2.60.120.380">
    <property type="match status" value="1"/>
</dbReference>
<dbReference type="Proteomes" id="UP000315540">
    <property type="component" value="Unassembled WGS sequence"/>
</dbReference>